<feature type="transmembrane region" description="Helical" evidence="1">
    <location>
        <begin position="145"/>
        <end position="164"/>
    </location>
</feature>
<feature type="domain" description="EamA" evidence="2">
    <location>
        <begin position="146"/>
        <end position="275"/>
    </location>
</feature>
<dbReference type="RefSeq" id="WP_248342212.1">
    <property type="nucleotide sequence ID" value="NZ_AP025592.1"/>
</dbReference>
<keyword evidence="1" id="KW-0472">Membrane</keyword>
<dbReference type="Proteomes" id="UP001162734">
    <property type="component" value="Chromosome"/>
</dbReference>
<dbReference type="Pfam" id="PF00892">
    <property type="entry name" value="EamA"/>
    <property type="match status" value="2"/>
</dbReference>
<feature type="transmembrane region" description="Helical" evidence="1">
    <location>
        <begin position="206"/>
        <end position="223"/>
    </location>
</feature>
<keyword evidence="1" id="KW-0812">Transmembrane</keyword>
<evidence type="ECO:0000256" key="1">
    <source>
        <dbReference type="SAM" id="Phobius"/>
    </source>
</evidence>
<feature type="domain" description="EamA" evidence="2">
    <location>
        <begin position="14"/>
        <end position="133"/>
    </location>
</feature>
<dbReference type="PANTHER" id="PTHR22911:SF76">
    <property type="entry name" value="EAMA DOMAIN-CONTAINING PROTEIN"/>
    <property type="match status" value="1"/>
</dbReference>
<evidence type="ECO:0000259" key="2">
    <source>
        <dbReference type="Pfam" id="PF00892"/>
    </source>
</evidence>
<reference evidence="4" key="1">
    <citation type="journal article" date="2022" name="Int. J. Syst. Evol. Microbiol.">
        <title>Anaeromyxobacter oryzae sp. nov., Anaeromyxobacter diazotrophicus sp. nov. and Anaeromyxobacter paludicola sp. nov., isolated from paddy soils.</title>
        <authorList>
            <person name="Itoh H."/>
            <person name="Xu Z."/>
            <person name="Mise K."/>
            <person name="Masuda Y."/>
            <person name="Ushijima N."/>
            <person name="Hayakawa C."/>
            <person name="Shiratori Y."/>
            <person name="Senoo K."/>
        </authorList>
    </citation>
    <scope>NUCLEOTIDE SEQUENCE [LARGE SCALE GENOMIC DNA]</scope>
    <source>
        <strain evidence="4">Red630</strain>
    </source>
</reference>
<accession>A0ABM7XD68</accession>
<evidence type="ECO:0000313" key="3">
    <source>
        <dbReference type="EMBL" id="BDG09809.1"/>
    </source>
</evidence>
<gene>
    <name evidence="3" type="ORF">AMPC_29220</name>
</gene>
<keyword evidence="1" id="KW-1133">Transmembrane helix</keyword>
<feature type="transmembrane region" description="Helical" evidence="1">
    <location>
        <begin position="235"/>
        <end position="256"/>
    </location>
</feature>
<keyword evidence="4" id="KW-1185">Reference proteome</keyword>
<feature type="transmembrane region" description="Helical" evidence="1">
    <location>
        <begin position="33"/>
        <end position="51"/>
    </location>
</feature>
<feature type="transmembrane region" description="Helical" evidence="1">
    <location>
        <begin position="95"/>
        <end position="112"/>
    </location>
</feature>
<organism evidence="3 4">
    <name type="scientific">Anaeromyxobacter paludicola</name>
    <dbReference type="NCBI Taxonomy" id="2918171"/>
    <lineage>
        <taxon>Bacteria</taxon>
        <taxon>Pseudomonadati</taxon>
        <taxon>Myxococcota</taxon>
        <taxon>Myxococcia</taxon>
        <taxon>Myxococcales</taxon>
        <taxon>Cystobacterineae</taxon>
        <taxon>Anaeromyxobacteraceae</taxon>
        <taxon>Anaeromyxobacter</taxon>
    </lineage>
</organism>
<feature type="transmembrane region" description="Helical" evidence="1">
    <location>
        <begin position="9"/>
        <end position="27"/>
    </location>
</feature>
<dbReference type="SUPFAM" id="SSF103481">
    <property type="entry name" value="Multidrug resistance efflux transporter EmrE"/>
    <property type="match status" value="2"/>
</dbReference>
<proteinExistence type="predicted"/>
<dbReference type="PANTHER" id="PTHR22911">
    <property type="entry name" value="ACYL-MALONYL CONDENSING ENZYME-RELATED"/>
    <property type="match status" value="1"/>
</dbReference>
<dbReference type="InterPro" id="IPR037185">
    <property type="entry name" value="EmrE-like"/>
</dbReference>
<feature type="transmembrane region" description="Helical" evidence="1">
    <location>
        <begin position="262"/>
        <end position="286"/>
    </location>
</feature>
<evidence type="ECO:0000313" key="4">
    <source>
        <dbReference type="Proteomes" id="UP001162734"/>
    </source>
</evidence>
<dbReference type="EMBL" id="AP025592">
    <property type="protein sequence ID" value="BDG09809.1"/>
    <property type="molecule type" value="Genomic_DNA"/>
</dbReference>
<feature type="transmembrane region" description="Helical" evidence="1">
    <location>
        <begin position="176"/>
        <end position="194"/>
    </location>
</feature>
<dbReference type="InterPro" id="IPR000620">
    <property type="entry name" value="EamA_dom"/>
</dbReference>
<feature type="transmembrane region" description="Helical" evidence="1">
    <location>
        <begin position="119"/>
        <end position="139"/>
    </location>
</feature>
<feature type="transmembrane region" description="Helical" evidence="1">
    <location>
        <begin position="63"/>
        <end position="83"/>
    </location>
</feature>
<sequence length="296" mass="30370">MSGARARRATLDALGAIGLWGTLALLGLKLRGVPPFLLVGCALLLGALCGLRGLRAGAVRGPVLLLGVYGLFAYHFCLFLALRLAPPVEANLLNYLWPLLIVVLSPALVPGARLGPRHVAGALLGFGGAALLVTGGRLGFAREGLLGYLLAVLAAFIWATYSLLSKRLGSFPTSAISSFCLASGLLSLGCHALFEPRYVPSAGELPFLVLIGLGPMGAAFYLWDRALKGGDPRVIGTLAYLTPLLSTVLLTAFGAGRLGGPALLAMGLIVGGAVVGTWPVGARAAAGRAEAGAQRR</sequence>
<name>A0ABM7XD68_9BACT</name>
<protein>
    <submittedName>
        <fullName evidence="3">Membrane protein</fullName>
    </submittedName>
</protein>